<feature type="compositionally biased region" description="Basic and acidic residues" evidence="3">
    <location>
        <begin position="405"/>
        <end position="414"/>
    </location>
</feature>
<evidence type="ECO:0000256" key="1">
    <source>
        <dbReference type="ARBA" id="ARBA00022441"/>
    </source>
</evidence>
<dbReference type="RefSeq" id="WP_024424969.1">
    <property type="nucleotide sequence ID" value="NZ_CP043404.1"/>
</dbReference>
<sequence length="509" mass="56837">MKKGLFLVLLTIFMMVTIHPLKAHAAETNGWTKRADLPEERIGASVGVVEGKIYVFGGASQQSKFNNSTYMYDPKTDLWSEKASMPRLRTGAAYATVGKKIYVIGGLTDTTKTVHKTIDVYDTELDQWTEEPIQMPEKFIYTSYINGSLRAVTVGEKIYIVASLSSSQVNFYSYDTVSGEWESLDNSQLTSRQGRSIAEINGKLYIAGGEANVSRTNDKNILEYDMTLEKWQRLKDIQLNSFAYEAAYATYNHKLFMIGGQRIGDRSSKLLKQVQIFDPKTSQVQDSLYEIPEGRVGSMAAIADDQLYVIGGRDYAESIGSYSVKNNFKSVISIPLKNLQKVSKDQDETKPDDGTSEEPKDQDGTKPDDGTSEEPKDQDGTKPGDGTSEEPKDQDGTKPGDGTSEEPKDQDGTKPGDGSTEEPKDQDGTKPGEEAAKGILSITMINGLQKDYLLSMKEINDFLNWYKERSFGIGMNFYEINDEHNKGPFTSKKDYVVYQNILMFDIKQY</sequence>
<keyword evidence="1" id="KW-0880">Kelch repeat</keyword>
<dbReference type="PANTHER" id="PTHR24412">
    <property type="entry name" value="KELCH PROTEIN"/>
    <property type="match status" value="1"/>
</dbReference>
<keyword evidence="6" id="KW-1185">Reference proteome</keyword>
<dbReference type="AlphaFoldDB" id="A0A5C0WEF5"/>
<dbReference type="SMART" id="SM00612">
    <property type="entry name" value="Kelch"/>
    <property type="match status" value="4"/>
</dbReference>
<proteinExistence type="predicted"/>
<feature type="chain" id="PRO_5023064365" evidence="4">
    <location>
        <begin position="26"/>
        <end position="509"/>
    </location>
</feature>
<evidence type="ECO:0000256" key="3">
    <source>
        <dbReference type="SAM" id="MobiDB-lite"/>
    </source>
</evidence>
<name>A0A5C0WEF5_BACIA</name>
<dbReference type="InterPro" id="IPR006652">
    <property type="entry name" value="Kelch_1"/>
</dbReference>
<feature type="compositionally biased region" description="Basic and acidic residues" evidence="3">
    <location>
        <begin position="421"/>
        <end position="433"/>
    </location>
</feature>
<dbReference type="GeneID" id="61767120"/>
<protein>
    <submittedName>
        <fullName evidence="5">Immunoglobulin G-binding protein A</fullName>
    </submittedName>
</protein>
<keyword evidence="4" id="KW-0732">Signal</keyword>
<dbReference type="PANTHER" id="PTHR24412:SF272">
    <property type="entry name" value="KELCH-LIKE PROTEIN DIABLO"/>
    <property type="match status" value="1"/>
</dbReference>
<evidence type="ECO:0000256" key="4">
    <source>
        <dbReference type="SAM" id="SignalP"/>
    </source>
</evidence>
<dbReference type="SUPFAM" id="SSF50965">
    <property type="entry name" value="Galactose oxidase, central domain"/>
    <property type="match status" value="1"/>
</dbReference>
<reference evidence="5 6" key="1">
    <citation type="journal article" date="2018" name="Plant Biotechnol. Rep.">
        <title>Diversity and antifungal activity of endophytic bacteria associated with Panax ginseng seedlings.</title>
        <authorList>
            <person name="Park J.M."/>
            <person name="Hong C.E."/>
            <person name="Jo S.H."/>
        </authorList>
    </citation>
    <scope>NUCLEOTIDE SEQUENCE [LARGE SCALE GENOMIC DNA]</scope>
    <source>
        <strain evidence="5 6">PgKB20</strain>
    </source>
</reference>
<evidence type="ECO:0000313" key="6">
    <source>
        <dbReference type="Proteomes" id="UP000325032"/>
    </source>
</evidence>
<organism evidence="5 6">
    <name type="scientific">Bacillus safensis</name>
    <dbReference type="NCBI Taxonomy" id="561879"/>
    <lineage>
        <taxon>Bacteria</taxon>
        <taxon>Bacillati</taxon>
        <taxon>Bacillota</taxon>
        <taxon>Bacilli</taxon>
        <taxon>Bacillales</taxon>
        <taxon>Bacillaceae</taxon>
        <taxon>Bacillus</taxon>
    </lineage>
</organism>
<evidence type="ECO:0000313" key="5">
    <source>
        <dbReference type="EMBL" id="QEK62157.1"/>
    </source>
</evidence>
<dbReference type="InterPro" id="IPR011043">
    <property type="entry name" value="Gal_Oxase/kelch_b-propeller"/>
</dbReference>
<dbReference type="InterPro" id="IPR015915">
    <property type="entry name" value="Kelch-typ_b-propeller"/>
</dbReference>
<accession>A0A5C0WEF5</accession>
<feature type="region of interest" description="Disordered" evidence="3">
    <location>
        <begin position="342"/>
        <end position="433"/>
    </location>
</feature>
<evidence type="ECO:0000256" key="2">
    <source>
        <dbReference type="ARBA" id="ARBA00022737"/>
    </source>
</evidence>
<dbReference type="EMBL" id="CP043404">
    <property type="protein sequence ID" value="QEK62157.1"/>
    <property type="molecule type" value="Genomic_DNA"/>
</dbReference>
<dbReference type="Gene3D" id="2.120.10.80">
    <property type="entry name" value="Kelch-type beta propeller"/>
    <property type="match status" value="2"/>
</dbReference>
<feature type="compositionally biased region" description="Basic and acidic residues" evidence="3">
    <location>
        <begin position="389"/>
        <end position="398"/>
    </location>
</feature>
<dbReference type="Pfam" id="PF24681">
    <property type="entry name" value="Kelch_KLHDC2_KLHL20_DRC7"/>
    <property type="match status" value="1"/>
</dbReference>
<feature type="signal peptide" evidence="4">
    <location>
        <begin position="1"/>
        <end position="25"/>
    </location>
</feature>
<dbReference type="Pfam" id="PF01344">
    <property type="entry name" value="Kelch_1"/>
    <property type="match status" value="1"/>
</dbReference>
<dbReference type="Proteomes" id="UP000325032">
    <property type="component" value="Chromosome"/>
</dbReference>
<keyword evidence="2" id="KW-0677">Repeat</keyword>
<feature type="compositionally biased region" description="Basic and acidic residues" evidence="3">
    <location>
        <begin position="342"/>
        <end position="382"/>
    </location>
</feature>
<gene>
    <name evidence="5" type="primary">spa</name>
    <name evidence="5" type="ORF">FX981_00321</name>
</gene>